<dbReference type="GO" id="GO:0005737">
    <property type="term" value="C:cytoplasm"/>
    <property type="evidence" value="ECO:0007669"/>
    <property type="project" value="TreeGrafter"/>
</dbReference>
<reference evidence="8 9" key="1">
    <citation type="submission" date="2016-07" db="EMBL/GenBank/DDBJ databases">
        <title>Pervasive Adenine N6-methylation of Active Genes in Fungi.</title>
        <authorList>
            <consortium name="DOE Joint Genome Institute"/>
            <person name="Mondo S.J."/>
            <person name="Dannebaum R.O."/>
            <person name="Kuo R.C."/>
            <person name="Labutti K."/>
            <person name="Haridas S."/>
            <person name="Kuo A."/>
            <person name="Salamov A."/>
            <person name="Ahrendt S.R."/>
            <person name="Lipzen A."/>
            <person name="Sullivan W."/>
            <person name="Andreopoulos W.B."/>
            <person name="Clum A."/>
            <person name="Lindquist E."/>
            <person name="Daum C."/>
            <person name="Ramamoorthy G.K."/>
            <person name="Gryganskyi A."/>
            <person name="Culley D."/>
            <person name="Magnuson J.K."/>
            <person name="James T.Y."/>
            <person name="O'Malley M.A."/>
            <person name="Stajich J.E."/>
            <person name="Spatafora J.W."/>
            <person name="Visel A."/>
            <person name="Grigoriev I.V."/>
        </authorList>
    </citation>
    <scope>NUCLEOTIDE SEQUENCE [LARGE SCALE GENOMIC DNA]</scope>
    <source>
        <strain evidence="8 9">NRRL 1336</strain>
    </source>
</reference>
<evidence type="ECO:0000256" key="4">
    <source>
        <dbReference type="ARBA" id="ARBA00022833"/>
    </source>
</evidence>
<dbReference type="PANTHER" id="PTHR46134">
    <property type="entry name" value="DRONGO, ISOFORM F"/>
    <property type="match status" value="1"/>
</dbReference>
<dbReference type="InterPro" id="IPR052248">
    <property type="entry name" value="Arf-GAP_FG-repeat_protein"/>
</dbReference>
<dbReference type="InterPro" id="IPR038508">
    <property type="entry name" value="ArfGAP_dom_sf"/>
</dbReference>
<gene>
    <name evidence="8" type="ORF">BCR42DRAFT_105602</name>
</gene>
<keyword evidence="1" id="KW-0479">Metal-binding</keyword>
<dbReference type="STRING" id="90262.A0A1X2I7A5"/>
<dbReference type="Gene3D" id="1.10.220.150">
    <property type="entry name" value="Arf GTPase activating protein"/>
    <property type="match status" value="1"/>
</dbReference>
<evidence type="ECO:0000313" key="8">
    <source>
        <dbReference type="EMBL" id="ORZ10740.1"/>
    </source>
</evidence>
<dbReference type="GO" id="GO:0008270">
    <property type="term" value="F:zinc ion binding"/>
    <property type="evidence" value="ECO:0007669"/>
    <property type="project" value="UniProtKB-KW"/>
</dbReference>
<dbReference type="InterPro" id="IPR037278">
    <property type="entry name" value="ARFGAP/RecO"/>
</dbReference>
<keyword evidence="9" id="KW-1185">Reference proteome</keyword>
<dbReference type="PRINTS" id="PR00405">
    <property type="entry name" value="REVINTRACTNG"/>
</dbReference>
<evidence type="ECO:0000256" key="5">
    <source>
        <dbReference type="PROSITE-ProRule" id="PRU00288"/>
    </source>
</evidence>
<dbReference type="AlphaFoldDB" id="A0A1X2I7A5"/>
<dbReference type="PROSITE" id="PS50115">
    <property type="entry name" value="ARFGAP"/>
    <property type="match status" value="1"/>
</dbReference>
<evidence type="ECO:0000256" key="3">
    <source>
        <dbReference type="ARBA" id="ARBA00022771"/>
    </source>
</evidence>
<organism evidence="8 9">
    <name type="scientific">Absidia repens</name>
    <dbReference type="NCBI Taxonomy" id="90262"/>
    <lineage>
        <taxon>Eukaryota</taxon>
        <taxon>Fungi</taxon>
        <taxon>Fungi incertae sedis</taxon>
        <taxon>Mucoromycota</taxon>
        <taxon>Mucoromycotina</taxon>
        <taxon>Mucoromycetes</taxon>
        <taxon>Mucorales</taxon>
        <taxon>Cunninghamellaceae</taxon>
        <taxon>Absidia</taxon>
    </lineage>
</organism>
<evidence type="ECO:0000313" key="9">
    <source>
        <dbReference type="Proteomes" id="UP000193560"/>
    </source>
</evidence>
<keyword evidence="3 5" id="KW-0863">Zinc-finger</keyword>
<dbReference type="GO" id="GO:0005096">
    <property type="term" value="F:GTPase activator activity"/>
    <property type="evidence" value="ECO:0007669"/>
    <property type="project" value="InterPro"/>
</dbReference>
<dbReference type="OrthoDB" id="6036at2759"/>
<dbReference type="Proteomes" id="UP000193560">
    <property type="component" value="Unassembled WGS sequence"/>
</dbReference>
<protein>
    <recommendedName>
        <fullName evidence="7">Arf-GAP domain-containing protein</fullName>
    </recommendedName>
</protein>
<dbReference type="CDD" id="cd08838">
    <property type="entry name" value="ArfGap_AGFG"/>
    <property type="match status" value="1"/>
</dbReference>
<accession>A0A1X2I7A5</accession>
<name>A0A1X2I7A5_9FUNG</name>
<feature type="region of interest" description="Disordered" evidence="6">
    <location>
        <begin position="148"/>
        <end position="176"/>
    </location>
</feature>
<feature type="domain" description="Arf-GAP" evidence="7">
    <location>
        <begin position="15"/>
        <end position="124"/>
    </location>
</feature>
<evidence type="ECO:0000256" key="6">
    <source>
        <dbReference type="SAM" id="MobiDB-lite"/>
    </source>
</evidence>
<comment type="caution">
    <text evidence="8">The sequence shown here is derived from an EMBL/GenBank/DDBJ whole genome shotgun (WGS) entry which is preliminary data.</text>
</comment>
<dbReference type="SUPFAM" id="SSF57863">
    <property type="entry name" value="ArfGap/RecO-like zinc finger"/>
    <property type="match status" value="1"/>
</dbReference>
<dbReference type="Pfam" id="PF01412">
    <property type="entry name" value="ArfGap"/>
    <property type="match status" value="1"/>
</dbReference>
<dbReference type="SMART" id="SM00105">
    <property type="entry name" value="ArfGap"/>
    <property type="match status" value="1"/>
</dbReference>
<evidence type="ECO:0000256" key="1">
    <source>
        <dbReference type="ARBA" id="ARBA00022723"/>
    </source>
</evidence>
<dbReference type="GO" id="GO:0016020">
    <property type="term" value="C:membrane"/>
    <property type="evidence" value="ECO:0007669"/>
    <property type="project" value="TreeGrafter"/>
</dbReference>
<evidence type="ECO:0000256" key="2">
    <source>
        <dbReference type="ARBA" id="ARBA00022737"/>
    </source>
</evidence>
<dbReference type="PANTHER" id="PTHR46134:SF3">
    <property type="entry name" value="ARFGAP WITH FG REPEATS 1"/>
    <property type="match status" value="1"/>
</dbReference>
<sequence length="231" mass="26378">MASSILLKKQEELNARLVRDLLRLPENKKCFDCPTKSPFFVNVTLQTFICSRCSGLVREVGHRVKSISASKFTGPELTALEHGGNGIATKIWLSCGYNAVDTPEPESDGEVRAFMRQKYYEKKWLNRDLAISHDLFVKNRINELFTEEGLPKQQKQQRQRRSTIENSNNGSPMMVDMPQHQRVKNVPSPLNLSSTNKVHQPTIQTAPLMTVRKKKRKAKKKNLHLCNTKCT</sequence>
<keyword evidence="4" id="KW-0862">Zinc</keyword>
<keyword evidence="2" id="KW-0677">Repeat</keyword>
<dbReference type="InterPro" id="IPR001164">
    <property type="entry name" value="ArfGAP_dom"/>
</dbReference>
<proteinExistence type="predicted"/>
<dbReference type="EMBL" id="MCGE01000023">
    <property type="protein sequence ID" value="ORZ10740.1"/>
    <property type="molecule type" value="Genomic_DNA"/>
</dbReference>
<evidence type="ECO:0000259" key="7">
    <source>
        <dbReference type="PROSITE" id="PS50115"/>
    </source>
</evidence>